<name>A4JFL1_BURVG</name>
<dbReference type="HOGENOM" id="CLU_1583442_0_0_4"/>
<protein>
    <submittedName>
        <fullName evidence="2">Uncharacterized protein</fullName>
    </submittedName>
</protein>
<feature type="region of interest" description="Disordered" evidence="1">
    <location>
        <begin position="143"/>
        <end position="168"/>
    </location>
</feature>
<proteinExistence type="predicted"/>
<dbReference type="KEGG" id="bvi:Bcep1808_2062"/>
<accession>A4JFL1</accession>
<evidence type="ECO:0000313" key="2">
    <source>
        <dbReference type="EMBL" id="ABO55064.1"/>
    </source>
</evidence>
<feature type="compositionally biased region" description="Low complexity" evidence="1">
    <location>
        <begin position="7"/>
        <end position="23"/>
    </location>
</feature>
<dbReference type="EMBL" id="CP000614">
    <property type="protein sequence ID" value="ABO55064.1"/>
    <property type="molecule type" value="Genomic_DNA"/>
</dbReference>
<dbReference type="Proteomes" id="UP000002287">
    <property type="component" value="Chromosome 1"/>
</dbReference>
<organism evidence="2 3">
    <name type="scientific">Burkholderia vietnamiensis (strain G4 / LMG 22486)</name>
    <name type="common">Burkholderia cepacia (strain R1808)</name>
    <dbReference type="NCBI Taxonomy" id="269482"/>
    <lineage>
        <taxon>Bacteria</taxon>
        <taxon>Pseudomonadati</taxon>
        <taxon>Pseudomonadota</taxon>
        <taxon>Betaproteobacteria</taxon>
        <taxon>Burkholderiales</taxon>
        <taxon>Burkholderiaceae</taxon>
        <taxon>Burkholderia</taxon>
        <taxon>Burkholderia cepacia complex</taxon>
    </lineage>
</organism>
<feature type="region of interest" description="Disordered" evidence="1">
    <location>
        <begin position="1"/>
        <end position="62"/>
    </location>
</feature>
<evidence type="ECO:0000256" key="1">
    <source>
        <dbReference type="SAM" id="MobiDB-lite"/>
    </source>
</evidence>
<dbReference type="AlphaFoldDB" id="A4JFL1"/>
<gene>
    <name evidence="2" type="ordered locus">Bcep1808_2062</name>
</gene>
<sequence>MDRFDQSDTSAATTPEPASAMTSLESEETTTPAARPKLPRARQSNATNRKSHKAKKADEGVQVFMRTSQLSRGVAKDFLSDASRPGMTLGKQAARDIEQLRTMRARDAAITTLTEEVQIIRASVESEVEEARALRSEVADFRSQAAPGGRSNSPGCGHFKFPHLTTAG</sequence>
<reference evidence="3" key="1">
    <citation type="submission" date="2007-03" db="EMBL/GenBank/DDBJ databases">
        <title>Complete sequence of chromosome 1 of Burkholderia vietnamiensis G4.</title>
        <authorList>
            <consortium name="US DOE Joint Genome Institute"/>
            <person name="Copeland A."/>
            <person name="Lucas S."/>
            <person name="Lapidus A."/>
            <person name="Barry K."/>
            <person name="Detter J.C."/>
            <person name="Glavina del Rio T."/>
            <person name="Hammon N."/>
            <person name="Israni S."/>
            <person name="Dalin E."/>
            <person name="Tice H."/>
            <person name="Pitluck S."/>
            <person name="Chain P."/>
            <person name="Malfatti S."/>
            <person name="Shin M."/>
            <person name="Vergez L."/>
            <person name="Schmutz J."/>
            <person name="Larimer F."/>
            <person name="Land M."/>
            <person name="Hauser L."/>
            <person name="Kyrpides N."/>
            <person name="Tiedje J."/>
            <person name="Richardson P."/>
        </authorList>
    </citation>
    <scope>NUCLEOTIDE SEQUENCE [LARGE SCALE GENOMIC DNA]</scope>
    <source>
        <strain evidence="3">G4 / LMG 22486</strain>
    </source>
</reference>
<evidence type="ECO:0000313" key="3">
    <source>
        <dbReference type="Proteomes" id="UP000002287"/>
    </source>
</evidence>